<dbReference type="EMBL" id="FUPS01000017">
    <property type="protein sequence ID" value="SJT14960.1"/>
    <property type="molecule type" value="Genomic_DNA"/>
</dbReference>
<dbReference type="Proteomes" id="UP000411588">
    <property type="component" value="Unassembled WGS sequence"/>
</dbReference>
<dbReference type="Gene3D" id="3.50.50.60">
    <property type="entry name" value="FAD/NAD(P)-binding domain"/>
    <property type="match status" value="1"/>
</dbReference>
<dbReference type="RefSeq" id="WP_003439456.1">
    <property type="nucleotide sequence ID" value="NZ_AP031492.1"/>
</dbReference>
<name>A0A069AJ12_CLODI</name>
<dbReference type="Pfam" id="PF22780">
    <property type="entry name" value="HI0933_like_1st"/>
    <property type="match status" value="1"/>
</dbReference>
<dbReference type="PATRIC" id="fig|1496.1373.peg.2118"/>
<protein>
    <submittedName>
        <fullName evidence="10">Coenzyme F420-reducing hydrogenase, delta subunit</fullName>
    </submittedName>
    <submittedName>
        <fullName evidence="6">Flavoprotein family protein</fullName>
    </submittedName>
    <submittedName>
        <fullName evidence="9">NAD(P)/FAD-dependent oxidoreductase</fullName>
    </submittedName>
    <submittedName>
        <fullName evidence="11">Pyridine nucleotide-disulfide oxidoreductase</fullName>
    </submittedName>
</protein>
<dbReference type="Pfam" id="PF03486">
    <property type="entry name" value="HI0933_like"/>
    <property type="match status" value="1"/>
</dbReference>
<dbReference type="EMBL" id="LK932516">
    <property type="protein sequence ID" value="CDS87685.1"/>
    <property type="molecule type" value="Genomic_DNA"/>
</dbReference>
<dbReference type="AlphaFoldDB" id="A0A069AJ12"/>
<feature type="domain" description="RsdA/BaiN/AoA(So)-like Rossmann fold-like" evidence="4">
    <location>
        <begin position="3"/>
        <end position="414"/>
    </location>
</feature>
<evidence type="ECO:0000256" key="2">
    <source>
        <dbReference type="ARBA" id="ARBA00022630"/>
    </source>
</evidence>
<accession>A0A069AJ12</accession>
<reference evidence="10 12" key="2">
    <citation type="submission" date="2017-02" db="EMBL/GenBank/DDBJ databases">
        <authorList>
            <consortium name="Pathogen Informatics"/>
        </authorList>
    </citation>
    <scope>NUCLEOTIDE SEQUENCE [LARGE SCALE GENOMIC DNA]</scope>
    <source>
        <strain evidence="13">clo34</strain>
        <strain evidence="11">Clo34</strain>
        <strain evidence="10 12">VRECD0157</strain>
    </source>
</reference>
<dbReference type="GeneID" id="66354233"/>
<gene>
    <name evidence="8" type="ORF">BN1095_1210004</name>
    <name evidence="7" type="ORF">BN1096_620165</name>
    <name evidence="6" type="ORF">BN1097_250166</name>
    <name evidence="9" type="ORF">KRM00_002841</name>
    <name evidence="11" type="ORF">SAMEA1402399_01272</name>
    <name evidence="10" type="ORF">SAMEA3375112_03836</name>
</gene>
<keyword evidence="3" id="KW-0274">FAD</keyword>
<dbReference type="EMBL" id="CAADAN010000003">
    <property type="protein sequence ID" value="VFD30835.1"/>
    <property type="molecule type" value="Genomic_DNA"/>
</dbReference>
<dbReference type="PANTHER" id="PTHR42887:SF2">
    <property type="entry name" value="OS12G0638800 PROTEIN"/>
    <property type="match status" value="1"/>
</dbReference>
<dbReference type="Gene3D" id="1.10.8.260">
    <property type="entry name" value="HI0933 insert domain-like"/>
    <property type="match status" value="1"/>
</dbReference>
<dbReference type="EMBL" id="LK932360">
    <property type="protein sequence ID" value="CDS84335.1"/>
    <property type="molecule type" value="Genomic_DNA"/>
</dbReference>
<dbReference type="InterPro" id="IPR055178">
    <property type="entry name" value="RsdA/BaiN/AoA(So)-like_dom"/>
</dbReference>
<evidence type="ECO:0000313" key="10">
    <source>
        <dbReference type="EMBL" id="SJT14960.1"/>
    </source>
</evidence>
<dbReference type="InterPro" id="IPR036188">
    <property type="entry name" value="FAD/NAD-bd_sf"/>
</dbReference>
<evidence type="ECO:0000259" key="4">
    <source>
        <dbReference type="Pfam" id="PF03486"/>
    </source>
</evidence>
<sequence length="417" mass="46514">MSKVIVVGGGASGMMAALSASKNNNEVILVERNGELGRKLRATGGGRCNFTNNREIEDFFDKVVSNKKFLYSSFYTFTNKDLISYFESRNLEYKIEEENDHKVYTKNDKSIEVIEVLNKDLLNHNVKIMYNKKVIDIITEEIALKDDSNKDKSKYLIKGIILDNGDKILGDKVIISTGGVSYSKTGSDGSMYKILKKHGHTLNKLYPALVPLTIEEKWIKDLQGISMKNVEISCKIKKRKISKSGDMLFAHFGITGPCVLIMSSYINKIIEKEKVELNIDFLPNLSTDEISSIIRAFPNKNVLNNLKQILPQNFLKEIFSLLSLVDKKASDLSKADEIRIIEYIKNMKLTCNGTTGINTGMVTSGGISVKEINSSTMESKLVKNLFFTGEVIDIDAETGGYNLQIAFSTGYLAGISV</sequence>
<dbReference type="PANTHER" id="PTHR42887">
    <property type="entry name" value="OS12G0638800 PROTEIN"/>
    <property type="match status" value="1"/>
</dbReference>
<evidence type="ECO:0000259" key="5">
    <source>
        <dbReference type="Pfam" id="PF22780"/>
    </source>
</evidence>
<evidence type="ECO:0000313" key="13">
    <source>
        <dbReference type="Proteomes" id="UP000411588"/>
    </source>
</evidence>
<evidence type="ECO:0000313" key="7">
    <source>
        <dbReference type="EMBL" id="CDS87685.1"/>
    </source>
</evidence>
<dbReference type="Gene3D" id="2.40.30.10">
    <property type="entry name" value="Translation factors"/>
    <property type="match status" value="1"/>
</dbReference>
<evidence type="ECO:0000256" key="1">
    <source>
        <dbReference type="ARBA" id="ARBA00001974"/>
    </source>
</evidence>
<dbReference type="InterPro" id="IPR023166">
    <property type="entry name" value="BaiN-like_dom_sf"/>
</dbReference>
<dbReference type="EMBL" id="DAEPXK010000034">
    <property type="protein sequence ID" value="HBH1543315.1"/>
    <property type="molecule type" value="Genomic_DNA"/>
</dbReference>
<feature type="domain" description="RsdA/BaiN/AoA(So)-like insert" evidence="5">
    <location>
        <begin position="206"/>
        <end position="361"/>
    </location>
</feature>
<dbReference type="Proteomes" id="UP000878956">
    <property type="component" value="Unassembled WGS sequence"/>
</dbReference>
<proteinExistence type="predicted"/>
<dbReference type="Proteomes" id="UP000189137">
    <property type="component" value="Unassembled WGS sequence"/>
</dbReference>
<dbReference type="SUPFAM" id="SSF51905">
    <property type="entry name" value="FAD/NAD(P)-binding domain"/>
    <property type="match status" value="1"/>
</dbReference>
<dbReference type="InterPro" id="IPR004792">
    <property type="entry name" value="BaiN-like"/>
</dbReference>
<evidence type="ECO:0000313" key="12">
    <source>
        <dbReference type="Proteomes" id="UP000189137"/>
    </source>
</evidence>
<keyword evidence="2" id="KW-0285">Flavoprotein</keyword>
<evidence type="ECO:0000313" key="8">
    <source>
        <dbReference type="EMBL" id="CDS92867.1"/>
    </source>
</evidence>
<comment type="cofactor">
    <cofactor evidence="1">
        <name>FAD</name>
        <dbReference type="ChEBI" id="CHEBI:57692"/>
    </cofactor>
</comment>
<reference evidence="8" key="1">
    <citation type="submission" date="2014-07" db="EMBL/GenBank/DDBJ databases">
        <authorList>
            <person name="Monot Marc"/>
        </authorList>
    </citation>
    <scope>NUCLEOTIDE SEQUENCE</scope>
    <source>
        <strain evidence="8">7032989</strain>
        <strain evidence="6">7032994</strain>
    </source>
</reference>
<evidence type="ECO:0000256" key="3">
    <source>
        <dbReference type="ARBA" id="ARBA00022827"/>
    </source>
</evidence>
<dbReference type="KEGG" id="pdf:CD630DERM_18150"/>
<reference evidence="9" key="4">
    <citation type="submission" date="2021-06" db="EMBL/GenBank/DDBJ databases">
        <authorList>
            <consortium name="NCBI Pathogen Detection Project"/>
        </authorList>
    </citation>
    <scope>NUCLEOTIDE SEQUENCE</scope>
    <source>
        <strain evidence="9">HN1000</strain>
    </source>
</reference>
<dbReference type="EMBL" id="LK932763">
    <property type="protein sequence ID" value="CDS92867.1"/>
    <property type="molecule type" value="Genomic_DNA"/>
</dbReference>
<dbReference type="NCBIfam" id="TIGR00275">
    <property type="entry name" value="aminoacetone oxidase family FAD-binding enzyme"/>
    <property type="match status" value="1"/>
</dbReference>
<evidence type="ECO:0000313" key="11">
    <source>
        <dbReference type="EMBL" id="VFD30835.1"/>
    </source>
</evidence>
<evidence type="ECO:0000313" key="9">
    <source>
        <dbReference type="EMBL" id="HBH1543315.1"/>
    </source>
</evidence>
<evidence type="ECO:0000313" key="6">
    <source>
        <dbReference type="EMBL" id="CDS84335.1"/>
    </source>
</evidence>
<organism evidence="8">
    <name type="scientific">Clostridioides difficile</name>
    <name type="common">Peptoclostridium difficile</name>
    <dbReference type="NCBI Taxonomy" id="1496"/>
    <lineage>
        <taxon>Bacteria</taxon>
        <taxon>Bacillati</taxon>
        <taxon>Bacillota</taxon>
        <taxon>Clostridia</taxon>
        <taxon>Peptostreptococcales</taxon>
        <taxon>Peptostreptococcaceae</taxon>
        <taxon>Clostridioides</taxon>
    </lineage>
</organism>
<dbReference type="InterPro" id="IPR057661">
    <property type="entry name" value="RsdA/BaiN/AoA(So)_Rossmann"/>
</dbReference>
<reference evidence="9" key="3">
    <citation type="journal article" date="2018" name="Genome Biol.">
        <title>SKESA: strategic k-mer extension for scrupulous assemblies.</title>
        <authorList>
            <person name="Souvorov A."/>
            <person name="Agarwala R."/>
            <person name="Lipman D.J."/>
        </authorList>
    </citation>
    <scope>NUCLEOTIDE SEQUENCE</scope>
    <source>
        <strain evidence="9">HN1000</strain>
    </source>
</reference>
<dbReference type="SUPFAM" id="SSF160996">
    <property type="entry name" value="HI0933 insert domain-like"/>
    <property type="match status" value="1"/>
</dbReference>